<evidence type="ECO:0000256" key="1">
    <source>
        <dbReference type="SAM" id="Phobius"/>
    </source>
</evidence>
<keyword evidence="1" id="KW-1133">Transmembrane helix</keyword>
<feature type="transmembrane region" description="Helical" evidence="1">
    <location>
        <begin position="85"/>
        <end position="115"/>
    </location>
</feature>
<protein>
    <submittedName>
        <fullName evidence="2">(Mediterranean fruit fly) hypothetical protein</fullName>
    </submittedName>
</protein>
<keyword evidence="3" id="KW-1185">Reference proteome</keyword>
<proteinExistence type="predicted"/>
<evidence type="ECO:0000313" key="2">
    <source>
        <dbReference type="EMBL" id="CAD6994711.1"/>
    </source>
</evidence>
<sequence>MFRILFVNFIAAFSFSSRLRRSERICLRYFQKSMDMNICYWKIYVFSITNRETSDTTAAPQIRNNTNSPNILAPKSMAAASDNGLIFVGLPIFIVHILVRVSILLYPLMLCNILLTVH</sequence>
<organism evidence="2 3">
    <name type="scientific">Ceratitis capitata</name>
    <name type="common">Mediterranean fruit fly</name>
    <name type="synonym">Tephritis capitata</name>
    <dbReference type="NCBI Taxonomy" id="7213"/>
    <lineage>
        <taxon>Eukaryota</taxon>
        <taxon>Metazoa</taxon>
        <taxon>Ecdysozoa</taxon>
        <taxon>Arthropoda</taxon>
        <taxon>Hexapoda</taxon>
        <taxon>Insecta</taxon>
        <taxon>Pterygota</taxon>
        <taxon>Neoptera</taxon>
        <taxon>Endopterygota</taxon>
        <taxon>Diptera</taxon>
        <taxon>Brachycera</taxon>
        <taxon>Muscomorpha</taxon>
        <taxon>Tephritoidea</taxon>
        <taxon>Tephritidae</taxon>
        <taxon>Ceratitis</taxon>
        <taxon>Ceratitis</taxon>
    </lineage>
</organism>
<comment type="caution">
    <text evidence="2">The sequence shown here is derived from an EMBL/GenBank/DDBJ whole genome shotgun (WGS) entry which is preliminary data.</text>
</comment>
<evidence type="ECO:0000313" key="3">
    <source>
        <dbReference type="Proteomes" id="UP000606786"/>
    </source>
</evidence>
<reference evidence="2" key="1">
    <citation type="submission" date="2020-11" db="EMBL/GenBank/DDBJ databases">
        <authorList>
            <person name="Whitehead M."/>
        </authorList>
    </citation>
    <scope>NUCLEOTIDE SEQUENCE</scope>
    <source>
        <strain evidence="2">EGII</strain>
    </source>
</reference>
<gene>
    <name evidence="2" type="ORF">CCAP1982_LOCUS3444</name>
</gene>
<dbReference type="Proteomes" id="UP000606786">
    <property type="component" value="Unassembled WGS sequence"/>
</dbReference>
<keyword evidence="1" id="KW-0812">Transmembrane</keyword>
<dbReference type="AlphaFoldDB" id="A0A811U7B5"/>
<name>A0A811U7B5_CERCA</name>
<accession>A0A811U7B5</accession>
<keyword evidence="1" id="KW-0472">Membrane</keyword>
<dbReference type="EMBL" id="CAJHJT010000001">
    <property type="protein sequence ID" value="CAD6994711.1"/>
    <property type="molecule type" value="Genomic_DNA"/>
</dbReference>